<dbReference type="GO" id="GO:0032993">
    <property type="term" value="C:protein-DNA complex"/>
    <property type="evidence" value="ECO:0007669"/>
    <property type="project" value="TreeGrafter"/>
</dbReference>
<dbReference type="InterPro" id="IPR016032">
    <property type="entry name" value="Sig_transdc_resp-reg_C-effctor"/>
</dbReference>
<keyword evidence="3" id="KW-0902">Two-component regulatory system</keyword>
<keyword evidence="13" id="KW-1185">Reference proteome</keyword>
<dbReference type="SUPFAM" id="SSF52172">
    <property type="entry name" value="CheY-like"/>
    <property type="match status" value="1"/>
</dbReference>
<keyword evidence="5 9" id="KW-0238">DNA-binding</keyword>
<feature type="domain" description="OmpR/PhoB-type" evidence="11">
    <location>
        <begin position="131"/>
        <end position="227"/>
    </location>
</feature>
<dbReference type="CDD" id="cd17574">
    <property type="entry name" value="REC_OmpR"/>
    <property type="match status" value="1"/>
</dbReference>
<dbReference type="PANTHER" id="PTHR48111">
    <property type="entry name" value="REGULATOR OF RPOS"/>
    <property type="match status" value="1"/>
</dbReference>
<evidence type="ECO:0000256" key="6">
    <source>
        <dbReference type="ARBA" id="ARBA00023163"/>
    </source>
</evidence>
<protein>
    <recommendedName>
        <fullName evidence="1">Stage 0 sporulation protein A homolog</fullName>
    </recommendedName>
</protein>
<dbReference type="FunFam" id="3.40.50.2300:FF:000001">
    <property type="entry name" value="DNA-binding response regulator PhoB"/>
    <property type="match status" value="1"/>
</dbReference>
<evidence type="ECO:0000313" key="13">
    <source>
        <dbReference type="Proteomes" id="UP000798488"/>
    </source>
</evidence>
<evidence type="ECO:0000259" key="10">
    <source>
        <dbReference type="PROSITE" id="PS50110"/>
    </source>
</evidence>
<dbReference type="InterPro" id="IPR001789">
    <property type="entry name" value="Sig_transdc_resp-reg_receiver"/>
</dbReference>
<dbReference type="PROSITE" id="PS50110">
    <property type="entry name" value="RESPONSE_REGULATORY"/>
    <property type="match status" value="1"/>
</dbReference>
<dbReference type="PROSITE" id="PS51755">
    <property type="entry name" value="OMPR_PHOB"/>
    <property type="match status" value="1"/>
</dbReference>
<dbReference type="EMBL" id="LSRS01000003">
    <property type="protein sequence ID" value="KAF1085295.1"/>
    <property type="molecule type" value="Genomic_DNA"/>
</dbReference>
<dbReference type="Gene3D" id="1.10.10.10">
    <property type="entry name" value="Winged helix-like DNA-binding domain superfamily/Winged helix DNA-binding domain"/>
    <property type="match status" value="1"/>
</dbReference>
<keyword evidence="2 8" id="KW-0597">Phosphoprotein</keyword>
<feature type="domain" description="Response regulatory" evidence="10">
    <location>
        <begin position="5"/>
        <end position="118"/>
    </location>
</feature>
<keyword evidence="6" id="KW-0804">Transcription</keyword>
<dbReference type="GO" id="GO:0006355">
    <property type="term" value="P:regulation of DNA-templated transcription"/>
    <property type="evidence" value="ECO:0007669"/>
    <property type="project" value="InterPro"/>
</dbReference>
<dbReference type="AlphaFoldDB" id="A0A9D2WQK1"/>
<dbReference type="SMART" id="SM00448">
    <property type="entry name" value="REC"/>
    <property type="match status" value="1"/>
</dbReference>
<dbReference type="InterPro" id="IPR001867">
    <property type="entry name" value="OmpR/PhoB-type_DNA-bd"/>
</dbReference>
<dbReference type="OrthoDB" id="9790454at2"/>
<evidence type="ECO:0000256" key="2">
    <source>
        <dbReference type="ARBA" id="ARBA00022553"/>
    </source>
</evidence>
<dbReference type="InterPro" id="IPR039420">
    <property type="entry name" value="WalR-like"/>
</dbReference>
<dbReference type="Proteomes" id="UP000798488">
    <property type="component" value="Unassembled WGS sequence"/>
</dbReference>
<dbReference type="CDD" id="cd00383">
    <property type="entry name" value="trans_reg_C"/>
    <property type="match status" value="1"/>
</dbReference>
<evidence type="ECO:0000313" key="12">
    <source>
        <dbReference type="EMBL" id="KAF1085295.1"/>
    </source>
</evidence>
<dbReference type="SMART" id="SM00862">
    <property type="entry name" value="Trans_reg_C"/>
    <property type="match status" value="1"/>
</dbReference>
<dbReference type="InterPro" id="IPR011006">
    <property type="entry name" value="CheY-like_superfamily"/>
</dbReference>
<dbReference type="InterPro" id="IPR036388">
    <property type="entry name" value="WH-like_DNA-bd_sf"/>
</dbReference>
<evidence type="ECO:0000256" key="4">
    <source>
        <dbReference type="ARBA" id="ARBA00023015"/>
    </source>
</evidence>
<evidence type="ECO:0000256" key="5">
    <source>
        <dbReference type="ARBA" id="ARBA00023125"/>
    </source>
</evidence>
<dbReference type="RefSeq" id="WP_161821785.1">
    <property type="nucleotide sequence ID" value="NZ_LSRS01000003.1"/>
</dbReference>
<organism evidence="12 13">
    <name type="scientific">Sporotomaculum syntrophicum</name>
    <dbReference type="NCBI Taxonomy" id="182264"/>
    <lineage>
        <taxon>Bacteria</taxon>
        <taxon>Bacillati</taxon>
        <taxon>Bacillota</taxon>
        <taxon>Clostridia</taxon>
        <taxon>Eubacteriales</taxon>
        <taxon>Desulfallaceae</taxon>
        <taxon>Sporotomaculum</taxon>
    </lineage>
</organism>
<evidence type="ECO:0000259" key="11">
    <source>
        <dbReference type="PROSITE" id="PS51755"/>
    </source>
</evidence>
<dbReference type="Gene3D" id="3.40.50.2300">
    <property type="match status" value="1"/>
</dbReference>
<dbReference type="GO" id="GO:0000976">
    <property type="term" value="F:transcription cis-regulatory region binding"/>
    <property type="evidence" value="ECO:0007669"/>
    <property type="project" value="TreeGrafter"/>
</dbReference>
<dbReference type="SUPFAM" id="SSF46894">
    <property type="entry name" value="C-terminal effector domain of the bipartite response regulators"/>
    <property type="match status" value="1"/>
</dbReference>
<evidence type="ECO:0000256" key="1">
    <source>
        <dbReference type="ARBA" id="ARBA00018672"/>
    </source>
</evidence>
<dbReference type="GO" id="GO:0005829">
    <property type="term" value="C:cytosol"/>
    <property type="evidence" value="ECO:0007669"/>
    <property type="project" value="TreeGrafter"/>
</dbReference>
<sequence length="231" mass="26522">MIEEKILIADDEELLRNMLKEYLSPAGYVVDEAEDGFEAMMLFKQNKYALVVLDVMMPKMDGWSVCREIRQISNVPVIMLTARGEEYDKLYGFELGVDDYLVKPFSPRELLARIKAIIKRSAGASVSTAPGNKVSFEGLDIDFDAHNVYVDGMVINLTPKEYDLLNFFARHPNRVFSREQLLENVWGYDFTGHDRTVDTHVKMLRDSLGHYRKFIVTVWGTGYKFETGAKK</sequence>
<proteinExistence type="predicted"/>
<feature type="modified residue" description="4-aspartylphosphate" evidence="8">
    <location>
        <position position="54"/>
    </location>
</feature>
<evidence type="ECO:0000256" key="3">
    <source>
        <dbReference type="ARBA" id="ARBA00023012"/>
    </source>
</evidence>
<dbReference type="FunFam" id="1.10.10.10:FF:000018">
    <property type="entry name" value="DNA-binding response regulator ResD"/>
    <property type="match status" value="1"/>
</dbReference>
<feature type="DNA-binding region" description="OmpR/PhoB-type" evidence="9">
    <location>
        <begin position="131"/>
        <end position="227"/>
    </location>
</feature>
<dbReference type="GO" id="GO:0000156">
    <property type="term" value="F:phosphorelay response regulator activity"/>
    <property type="evidence" value="ECO:0007669"/>
    <property type="project" value="TreeGrafter"/>
</dbReference>
<reference evidence="12" key="1">
    <citation type="submission" date="2016-02" db="EMBL/GenBank/DDBJ databases">
        <title>Draft Genome Sequence of Sporotomaculum syntrophicum Strain FB, a Syntrophic Benzoate Degrader.</title>
        <authorList>
            <person name="Nobu M.K."/>
            <person name="Narihiro T."/>
            <person name="Qiu Y.-L."/>
            <person name="Ohashi A."/>
            <person name="Liu W.-T."/>
            <person name="Yuji S."/>
        </authorList>
    </citation>
    <scope>NUCLEOTIDE SEQUENCE</scope>
    <source>
        <strain evidence="12">FB</strain>
    </source>
</reference>
<name>A0A9D2WQK1_9FIRM</name>
<keyword evidence="4" id="KW-0805">Transcription regulation</keyword>
<evidence type="ECO:0000256" key="9">
    <source>
        <dbReference type="PROSITE-ProRule" id="PRU01091"/>
    </source>
</evidence>
<gene>
    <name evidence="12" type="primary">srrA</name>
    <name evidence="12" type="ORF">SPSYN_01431</name>
</gene>
<dbReference type="Pfam" id="PF00072">
    <property type="entry name" value="Response_reg"/>
    <property type="match status" value="1"/>
</dbReference>
<evidence type="ECO:0000256" key="7">
    <source>
        <dbReference type="ARBA" id="ARBA00024867"/>
    </source>
</evidence>
<dbReference type="Pfam" id="PF00486">
    <property type="entry name" value="Trans_reg_C"/>
    <property type="match status" value="1"/>
</dbReference>
<comment type="function">
    <text evidence="7">May play the central regulatory role in sporulation. It may be an element of the effector pathway responsible for the activation of sporulation genes in response to nutritional stress. Spo0A may act in concert with spo0H (a sigma factor) to control the expression of some genes that are critical to the sporulation process.</text>
</comment>
<evidence type="ECO:0000256" key="8">
    <source>
        <dbReference type="PROSITE-ProRule" id="PRU00169"/>
    </source>
</evidence>
<accession>A0A9D2WQK1</accession>
<dbReference type="PANTHER" id="PTHR48111:SF1">
    <property type="entry name" value="TWO-COMPONENT RESPONSE REGULATOR ORR33"/>
    <property type="match status" value="1"/>
</dbReference>
<dbReference type="Gene3D" id="6.10.250.690">
    <property type="match status" value="1"/>
</dbReference>
<comment type="caution">
    <text evidence="12">The sequence shown here is derived from an EMBL/GenBank/DDBJ whole genome shotgun (WGS) entry which is preliminary data.</text>
</comment>